<evidence type="ECO:0000313" key="3">
    <source>
        <dbReference type="EMBL" id="AHW61855.1"/>
    </source>
</evidence>
<keyword evidence="1" id="KW-1133">Transmembrane helix</keyword>
<keyword evidence="1" id="KW-0472">Membrane</keyword>
<dbReference type="InterPro" id="IPR046278">
    <property type="entry name" value="DUF6311"/>
</dbReference>
<keyword evidence="4" id="KW-1185">Reference proteome</keyword>
<sequence>MVHKKPEMKKNGIAIIFLMAIATLILFVQLKPVFQHPNSVLYSKGGDALKSYFNFSYYLKYDDGIRHDGINYPYGDHLQYINSHPLYVQFVKFIDKHIYPVANHGVAILNLTMLALFLLALPFIFLILRHYSLPRWYAGIISLIILFLSPQFDRIHGHFEMVYAVFLPMFWYFLIRWRQGNKRILWSVFLVLAALIGGFTSAYFVAFYSILLFGVLMVECWNHRKNLSGFWKTGLYLVAIAVFPLLIVKGLVSATDWVSDRPDNPYGFYVYHANFFSIFLPPGSQLKSILGNHINMNFQWEGRAYVGLPATLLAVSIFITGFYNLISKKKSSWKIFKPTKKIEVFFYASILILFFSMCIPFKYGFGWLLDVLPPLKQFRALGRFSWIFYYVFTVYTAWFIYRIFRLLKMKKLPVLATTLLVFAIGYWAIDAGVNIKRSTRGLLNTNDKFESIDSEYLARFQEAKVNPDEFQAIFFLPFASTCGDKLLFEHSLNGFSEAMKCSYHTGIPLIQSFSPRLSYSQALSSIQLLATPAIRKTRLDDMNDKPILLVCTKETLNDREKWLQSKAEVFWEDKYVTLSRLPLSVFHDSYAEWHKQVESEIPNLKSFGEISTDTTINSILFNGFEDGSAKTVFSGNASFFSRKGQQLLLDKKIDAQFPEGKYELSFWLYVDNRKYDMPKAEVKVFDADGRQKFYKRMNTRQVHDTCNGWIRVSEMVQLRPEDTLQLLVNDEYVSVDNLLVKPADAKVLVKTSNQNFFNNYPL</sequence>
<feature type="transmembrane region" description="Helical" evidence="1">
    <location>
        <begin position="235"/>
        <end position="254"/>
    </location>
</feature>
<dbReference type="Proteomes" id="UP000023772">
    <property type="component" value="Chromosome"/>
</dbReference>
<name>A0ABM5QE11_9BACT</name>
<feature type="transmembrane region" description="Helical" evidence="1">
    <location>
        <begin position="412"/>
        <end position="429"/>
    </location>
</feature>
<evidence type="ECO:0000259" key="2">
    <source>
        <dbReference type="Pfam" id="PF19830"/>
    </source>
</evidence>
<dbReference type="Pfam" id="PF19830">
    <property type="entry name" value="DUF6311"/>
    <property type="match status" value="1"/>
</dbReference>
<feature type="transmembrane region" description="Helical" evidence="1">
    <location>
        <begin position="266"/>
        <end position="284"/>
    </location>
</feature>
<feature type="transmembrane region" description="Helical" evidence="1">
    <location>
        <begin position="344"/>
        <end position="363"/>
    </location>
</feature>
<dbReference type="EMBL" id="CP007451">
    <property type="protein sequence ID" value="AHW61855.1"/>
    <property type="molecule type" value="Genomic_DNA"/>
</dbReference>
<feature type="transmembrane region" description="Helical" evidence="1">
    <location>
        <begin position="135"/>
        <end position="152"/>
    </location>
</feature>
<proteinExistence type="predicted"/>
<evidence type="ECO:0000256" key="1">
    <source>
        <dbReference type="SAM" id="Phobius"/>
    </source>
</evidence>
<feature type="transmembrane region" description="Helical" evidence="1">
    <location>
        <begin position="12"/>
        <end position="30"/>
    </location>
</feature>
<feature type="domain" description="DUF6311" evidence="2">
    <location>
        <begin position="18"/>
        <end position="421"/>
    </location>
</feature>
<feature type="transmembrane region" description="Helical" evidence="1">
    <location>
        <begin position="383"/>
        <end position="400"/>
    </location>
</feature>
<feature type="transmembrane region" description="Helical" evidence="1">
    <location>
        <begin position="158"/>
        <end position="175"/>
    </location>
</feature>
<organism evidence="3 4">
    <name type="scientific">Draconibacterium orientale</name>
    <dbReference type="NCBI Taxonomy" id="1168034"/>
    <lineage>
        <taxon>Bacteria</taxon>
        <taxon>Pseudomonadati</taxon>
        <taxon>Bacteroidota</taxon>
        <taxon>Bacteroidia</taxon>
        <taxon>Marinilabiliales</taxon>
        <taxon>Prolixibacteraceae</taxon>
        <taxon>Draconibacterium</taxon>
    </lineage>
</organism>
<keyword evidence="1" id="KW-0812">Transmembrane</keyword>
<protein>
    <recommendedName>
        <fullName evidence="2">DUF6311 domain-containing protein</fullName>
    </recommendedName>
</protein>
<feature type="transmembrane region" description="Helical" evidence="1">
    <location>
        <begin position="304"/>
        <end position="323"/>
    </location>
</feature>
<feature type="transmembrane region" description="Helical" evidence="1">
    <location>
        <begin position="107"/>
        <end position="128"/>
    </location>
</feature>
<evidence type="ECO:0000313" key="4">
    <source>
        <dbReference type="Proteomes" id="UP000023772"/>
    </source>
</evidence>
<reference evidence="3 4" key="1">
    <citation type="submission" date="2014-03" db="EMBL/GenBank/DDBJ databases">
        <title>Complete genome sequence of a deeply braunched marine Bacteroidia bacterium Draconibacterium orientale type strain FH5T.</title>
        <authorList>
            <person name="Li X."/>
            <person name="Wang X."/>
            <person name="Xie Z."/>
            <person name="Du Z."/>
            <person name="Chen G."/>
        </authorList>
    </citation>
    <scope>NUCLEOTIDE SEQUENCE [LARGE SCALE GENOMIC DNA]</scope>
    <source>
        <strain evidence="3 4">FH5</strain>
    </source>
</reference>
<gene>
    <name evidence="3" type="ORF">FH5T_09710</name>
</gene>
<accession>A0ABM5QE11</accession>
<feature type="transmembrane region" description="Helical" evidence="1">
    <location>
        <begin position="187"/>
        <end position="215"/>
    </location>
</feature>